<reference evidence="8" key="1">
    <citation type="submission" date="2025-08" db="UniProtKB">
        <authorList>
            <consortium name="RefSeq"/>
        </authorList>
    </citation>
    <scope>IDENTIFICATION</scope>
</reference>
<dbReference type="GO" id="GO:0016020">
    <property type="term" value="C:membrane"/>
    <property type="evidence" value="ECO:0007669"/>
    <property type="project" value="UniProtKB-SubCell"/>
</dbReference>
<feature type="transmembrane region" description="Helical" evidence="5">
    <location>
        <begin position="222"/>
        <end position="248"/>
    </location>
</feature>
<evidence type="ECO:0000256" key="5">
    <source>
        <dbReference type="SAM" id="Phobius"/>
    </source>
</evidence>
<keyword evidence="3 5" id="KW-1133">Transmembrane helix</keyword>
<organism evidence="7 8">
    <name type="scientific">Octopus sinensis</name>
    <name type="common">East Asian common octopus</name>
    <dbReference type="NCBI Taxonomy" id="2607531"/>
    <lineage>
        <taxon>Eukaryota</taxon>
        <taxon>Metazoa</taxon>
        <taxon>Spiralia</taxon>
        <taxon>Lophotrochozoa</taxon>
        <taxon>Mollusca</taxon>
        <taxon>Cephalopoda</taxon>
        <taxon>Coleoidea</taxon>
        <taxon>Octopodiformes</taxon>
        <taxon>Octopoda</taxon>
        <taxon>Incirrata</taxon>
        <taxon>Octopodidae</taxon>
        <taxon>Octopus</taxon>
    </lineage>
</organism>
<feature type="transmembrane region" description="Helical" evidence="5">
    <location>
        <begin position="140"/>
        <end position="158"/>
    </location>
</feature>
<evidence type="ECO:0000259" key="6">
    <source>
        <dbReference type="PROSITE" id="PS50262"/>
    </source>
</evidence>
<dbReference type="InterPro" id="IPR017452">
    <property type="entry name" value="GPCR_Rhodpsn_7TM"/>
</dbReference>
<feature type="transmembrane region" description="Helical" evidence="5">
    <location>
        <begin position="68"/>
        <end position="85"/>
    </location>
</feature>
<evidence type="ECO:0000256" key="4">
    <source>
        <dbReference type="ARBA" id="ARBA00023136"/>
    </source>
</evidence>
<name>A0A6P7T9E5_9MOLL</name>
<comment type="subcellular location">
    <subcellularLocation>
        <location evidence="1">Membrane</location>
    </subcellularLocation>
</comment>
<gene>
    <name evidence="8" type="primary">LOC115220942</name>
</gene>
<accession>A0A6P7T9E5</accession>
<keyword evidence="4 5" id="KW-0472">Membrane</keyword>
<protein>
    <submittedName>
        <fullName evidence="8">Uncharacterized protein LOC115220942 isoform X1</fullName>
    </submittedName>
</protein>
<feature type="transmembrane region" description="Helical" evidence="5">
    <location>
        <begin position="254"/>
        <end position="274"/>
    </location>
</feature>
<evidence type="ECO:0000256" key="1">
    <source>
        <dbReference type="ARBA" id="ARBA00004370"/>
    </source>
</evidence>
<dbReference type="RefSeq" id="XP_029647010.2">
    <property type="nucleotide sequence ID" value="XM_029791150.2"/>
</dbReference>
<dbReference type="PROSITE" id="PS50262">
    <property type="entry name" value="G_PROTEIN_RECEP_F1_2"/>
    <property type="match status" value="1"/>
</dbReference>
<feature type="transmembrane region" description="Helical" evidence="5">
    <location>
        <begin position="178"/>
        <end position="210"/>
    </location>
</feature>
<dbReference type="Proteomes" id="UP000515154">
    <property type="component" value="Linkage group LG17"/>
</dbReference>
<feature type="domain" description="G-protein coupled receptors family 1 profile" evidence="6">
    <location>
        <begin position="46"/>
        <end position="273"/>
    </location>
</feature>
<feature type="transmembrane region" description="Helical" evidence="5">
    <location>
        <begin position="30"/>
        <end position="56"/>
    </location>
</feature>
<evidence type="ECO:0000313" key="7">
    <source>
        <dbReference type="Proteomes" id="UP000515154"/>
    </source>
</evidence>
<feature type="transmembrane region" description="Helical" evidence="5">
    <location>
        <begin position="105"/>
        <end position="128"/>
    </location>
</feature>
<keyword evidence="7" id="KW-1185">Reference proteome</keyword>
<proteinExistence type="predicted"/>
<evidence type="ECO:0000313" key="8">
    <source>
        <dbReference type="RefSeq" id="XP_029647010.2"/>
    </source>
</evidence>
<dbReference type="AlphaFoldDB" id="A0A6P7T9E5"/>
<keyword evidence="2 5" id="KW-0812">Transmembrane</keyword>
<dbReference type="KEGG" id="osn:115220942"/>
<sequence>MESYQEDYYYYGSNVTFPEPASFPESSSLIWMNVSACVAAIVIFLFSALLTTAIFLDRGAFEKTRAFLLLNYMFNYTLFALFFYFHNVHIHIFGDLLQSTCLFIITLYSITNEGALYFILPICCDFIVKYFKPSKYESESFLRIQIIFTIVLWVFIWIKELLMILAFSDHGADQCYILLYLIYVLIHLAIESLYLITMLVFVCLLIYIAVKSRENDTMKISLITMIAIVIFVIILYSAETVAFVALYGVRQSTIFYAPQLLNMVRYVIVPFLLLSDVTIRRSIRKLYSGKCKKPTDPPSHEFTIELN</sequence>
<evidence type="ECO:0000256" key="3">
    <source>
        <dbReference type="ARBA" id="ARBA00022989"/>
    </source>
</evidence>
<evidence type="ECO:0000256" key="2">
    <source>
        <dbReference type="ARBA" id="ARBA00022692"/>
    </source>
</evidence>